<dbReference type="NCBIfam" id="TIGR00932">
    <property type="entry name" value="2a37"/>
    <property type="match status" value="1"/>
</dbReference>
<evidence type="ECO:0000256" key="2">
    <source>
        <dbReference type="ARBA" id="ARBA00005551"/>
    </source>
</evidence>
<dbReference type="eggNOG" id="COG0475">
    <property type="taxonomic scope" value="Bacteria"/>
</dbReference>
<evidence type="ECO:0000259" key="12">
    <source>
        <dbReference type="Pfam" id="PF00999"/>
    </source>
</evidence>
<dbReference type="PANTHER" id="PTHR43562">
    <property type="entry name" value="NAPA-TYPE SODIUM/HYDROGEN ANTIPORTER"/>
    <property type="match status" value="1"/>
</dbReference>
<keyword evidence="5 11" id="KW-0812">Transmembrane</keyword>
<evidence type="ECO:0000256" key="7">
    <source>
        <dbReference type="ARBA" id="ARBA00023053"/>
    </source>
</evidence>
<keyword evidence="6 11" id="KW-1133">Transmembrane helix</keyword>
<dbReference type="RefSeq" id="WP_025087279.1">
    <property type="nucleotide sequence ID" value="NZ_AZFT01000006.1"/>
</dbReference>
<feature type="transmembrane region" description="Helical" evidence="11">
    <location>
        <begin position="359"/>
        <end position="378"/>
    </location>
</feature>
<proteinExistence type="inferred from homology"/>
<evidence type="ECO:0000313" key="13">
    <source>
        <dbReference type="EMBL" id="KRL87177.1"/>
    </source>
</evidence>
<dbReference type="GO" id="GO:0016020">
    <property type="term" value="C:membrane"/>
    <property type="evidence" value="ECO:0007669"/>
    <property type="project" value="UniProtKB-SubCell"/>
</dbReference>
<evidence type="ECO:0000256" key="8">
    <source>
        <dbReference type="ARBA" id="ARBA00023065"/>
    </source>
</evidence>
<gene>
    <name evidence="13" type="ORF">FC32_GL001796</name>
</gene>
<feature type="transmembrane region" description="Helical" evidence="11">
    <location>
        <begin position="183"/>
        <end position="204"/>
    </location>
</feature>
<evidence type="ECO:0000256" key="9">
    <source>
        <dbReference type="ARBA" id="ARBA00023136"/>
    </source>
</evidence>
<dbReference type="GO" id="GO:0015297">
    <property type="term" value="F:antiporter activity"/>
    <property type="evidence" value="ECO:0007669"/>
    <property type="project" value="UniProtKB-KW"/>
</dbReference>
<keyword evidence="14" id="KW-1185">Reference proteome</keyword>
<dbReference type="EMBL" id="AZFT01000006">
    <property type="protein sequence ID" value="KRL87177.1"/>
    <property type="molecule type" value="Genomic_DNA"/>
</dbReference>
<dbReference type="GO" id="GO:1902600">
    <property type="term" value="P:proton transmembrane transport"/>
    <property type="evidence" value="ECO:0007669"/>
    <property type="project" value="InterPro"/>
</dbReference>
<comment type="subcellular location">
    <subcellularLocation>
        <location evidence="1">Membrane</location>
        <topology evidence="1">Multi-pass membrane protein</topology>
    </subcellularLocation>
</comment>
<evidence type="ECO:0000256" key="4">
    <source>
        <dbReference type="ARBA" id="ARBA00022449"/>
    </source>
</evidence>
<dbReference type="Gene3D" id="1.20.1530.20">
    <property type="match status" value="1"/>
</dbReference>
<comment type="caution">
    <text evidence="13">The sequence shown here is derived from an EMBL/GenBank/DDBJ whole genome shotgun (WGS) entry which is preliminary data.</text>
</comment>
<dbReference type="InterPro" id="IPR038770">
    <property type="entry name" value="Na+/solute_symporter_sf"/>
</dbReference>
<dbReference type="Pfam" id="PF00999">
    <property type="entry name" value="Na_H_Exchanger"/>
    <property type="match status" value="1"/>
</dbReference>
<feature type="transmembrane region" description="Helical" evidence="11">
    <location>
        <begin position="85"/>
        <end position="106"/>
    </location>
</feature>
<dbReference type="GO" id="GO:0006814">
    <property type="term" value="P:sodium ion transport"/>
    <property type="evidence" value="ECO:0007669"/>
    <property type="project" value="UniProtKB-KW"/>
</dbReference>
<comment type="similarity">
    <text evidence="2">Belongs to the monovalent cation:proton antiporter 2 (CPA2) transporter (TC 2.A.37) family.</text>
</comment>
<keyword evidence="4" id="KW-0050">Antiport</keyword>
<keyword evidence="8" id="KW-0406">Ion transport</keyword>
<organism evidence="13 14">
    <name type="scientific">Ligilactobacillus apodemi DSM 16634 = JCM 16172</name>
    <dbReference type="NCBI Taxonomy" id="1423724"/>
    <lineage>
        <taxon>Bacteria</taxon>
        <taxon>Bacillati</taxon>
        <taxon>Bacillota</taxon>
        <taxon>Bacilli</taxon>
        <taxon>Lactobacillales</taxon>
        <taxon>Lactobacillaceae</taxon>
        <taxon>Ligilactobacillus</taxon>
    </lineage>
</organism>
<keyword evidence="3" id="KW-0813">Transport</keyword>
<accession>A0A0R1U161</accession>
<evidence type="ECO:0000256" key="5">
    <source>
        <dbReference type="ARBA" id="ARBA00022692"/>
    </source>
</evidence>
<evidence type="ECO:0000256" key="11">
    <source>
        <dbReference type="SAM" id="Phobius"/>
    </source>
</evidence>
<dbReference type="PANTHER" id="PTHR43562:SF3">
    <property type="entry name" value="SODIUM ION_PROTON EXCHANGER (EUROFUNG)"/>
    <property type="match status" value="1"/>
</dbReference>
<dbReference type="InterPro" id="IPR006153">
    <property type="entry name" value="Cation/H_exchanger_TM"/>
</dbReference>
<reference evidence="13 14" key="1">
    <citation type="journal article" date="2015" name="Genome Announc.">
        <title>Expanding the biotechnology potential of lactobacilli through comparative genomics of 213 strains and associated genera.</title>
        <authorList>
            <person name="Sun Z."/>
            <person name="Harris H.M."/>
            <person name="McCann A."/>
            <person name="Guo C."/>
            <person name="Argimon S."/>
            <person name="Zhang W."/>
            <person name="Yang X."/>
            <person name="Jeffery I.B."/>
            <person name="Cooney J.C."/>
            <person name="Kagawa T.F."/>
            <person name="Liu W."/>
            <person name="Song Y."/>
            <person name="Salvetti E."/>
            <person name="Wrobel A."/>
            <person name="Rasinkangas P."/>
            <person name="Parkhill J."/>
            <person name="Rea M.C."/>
            <person name="O'Sullivan O."/>
            <person name="Ritari J."/>
            <person name="Douillard F.P."/>
            <person name="Paul Ross R."/>
            <person name="Yang R."/>
            <person name="Briner A.E."/>
            <person name="Felis G.E."/>
            <person name="de Vos W.M."/>
            <person name="Barrangou R."/>
            <person name="Klaenhammer T.R."/>
            <person name="Caufield P.W."/>
            <person name="Cui Y."/>
            <person name="Zhang H."/>
            <person name="O'Toole P.W."/>
        </authorList>
    </citation>
    <scope>NUCLEOTIDE SEQUENCE [LARGE SCALE GENOMIC DNA]</scope>
    <source>
        <strain evidence="13 14">DSM 16634</strain>
    </source>
</reference>
<feature type="transmembrane region" description="Helical" evidence="11">
    <location>
        <begin position="216"/>
        <end position="235"/>
    </location>
</feature>
<feature type="transmembrane region" description="Helical" evidence="11">
    <location>
        <begin position="295"/>
        <end position="318"/>
    </location>
</feature>
<dbReference type="AlphaFoldDB" id="A0A0R1U161"/>
<dbReference type="PATRIC" id="fig|1423724.4.peg.1873"/>
<evidence type="ECO:0000256" key="10">
    <source>
        <dbReference type="ARBA" id="ARBA00023201"/>
    </source>
</evidence>
<sequence>MEYLGILCLVLFATALAGHLSRRIGMPAVIGQLLVGIILGPAVLGWVTENEFVTTFSEIGVILLMFMAGLESDLELLKKYFKPSMSVAVCGIVVPVALVYILGRFFNFTNEQAIFLGVTFAATSVSISVEVLKELRRLDSKEGTTILGAAVIDDILAVLILSVLVSIFSDVAASEGGHVQTNLALGITLQVLYFVGIYVVFKWVTPTLMRLGEKMTVSASVILMSLVICLGMAYLAELVGLSGVVGSFFAGVAVAQTSYKREVEESVEPIGYAVFIPMFFVSIGLQMTFEGFWSDIGFIVLLTILALLTKWIGCGAGAKALGMDWHSADIIGAGMVSRGEMALIIAQVGYGAKLLTSDYYSSVIIVIILTTIIAPFMLKQAIVRQNKTLKKA</sequence>
<feature type="transmembrane region" description="Helical" evidence="11">
    <location>
        <begin position="144"/>
        <end position="168"/>
    </location>
</feature>
<evidence type="ECO:0000256" key="1">
    <source>
        <dbReference type="ARBA" id="ARBA00004141"/>
    </source>
</evidence>
<keyword evidence="7" id="KW-0915">Sodium</keyword>
<keyword evidence="10" id="KW-0739">Sodium transport</keyword>
<dbReference type="STRING" id="1423724.FC32_GL001796"/>
<name>A0A0R1U161_9LACO</name>
<dbReference type="InterPro" id="IPR004771">
    <property type="entry name" value="K/H_exchanger"/>
</dbReference>
<evidence type="ECO:0000256" key="3">
    <source>
        <dbReference type="ARBA" id="ARBA00022448"/>
    </source>
</evidence>
<dbReference type="Proteomes" id="UP000051324">
    <property type="component" value="Unassembled WGS sequence"/>
</dbReference>
<dbReference type="GO" id="GO:0008324">
    <property type="term" value="F:monoatomic cation transmembrane transporter activity"/>
    <property type="evidence" value="ECO:0007669"/>
    <property type="project" value="InterPro"/>
</dbReference>
<evidence type="ECO:0000313" key="14">
    <source>
        <dbReference type="Proteomes" id="UP000051324"/>
    </source>
</evidence>
<feature type="transmembrane region" description="Helical" evidence="11">
    <location>
        <begin position="271"/>
        <end position="289"/>
    </location>
</feature>
<dbReference type="OrthoDB" id="9793589at2"/>
<feature type="transmembrane region" description="Helical" evidence="11">
    <location>
        <begin position="27"/>
        <end position="47"/>
    </location>
</feature>
<evidence type="ECO:0000256" key="6">
    <source>
        <dbReference type="ARBA" id="ARBA00022989"/>
    </source>
</evidence>
<protein>
    <submittedName>
        <fullName evidence="13">Na+ H+ antiporter</fullName>
    </submittedName>
</protein>
<feature type="domain" description="Cation/H+ exchanger transmembrane" evidence="12">
    <location>
        <begin position="14"/>
        <end position="380"/>
    </location>
</feature>
<keyword evidence="9 11" id="KW-0472">Membrane</keyword>